<feature type="compositionally biased region" description="Low complexity" evidence="1">
    <location>
        <begin position="178"/>
        <end position="187"/>
    </location>
</feature>
<dbReference type="Proteomes" id="UP000327013">
    <property type="component" value="Unassembled WGS sequence"/>
</dbReference>
<sequence>MGRAGVDEGWETVEGKADDGEDEEVQIWGRVLRSGAAGGLQTASRACHAAGPQIAIAQTKRKLYDNEVKQVWHRGAKDSMPSFDFRRLQIADEIKRNENQTQKGDDQKARGINEASRRSGGGEGFVETMRDVKTGKTIVTAKLTNTAAAGKKSLRARRVRGTTCLGPPADMRDAVDTASGSSASSSSEIALRDFGGENLCCGCLKRR</sequence>
<comment type="caution">
    <text evidence="2">The sequence shown here is derived from an EMBL/GenBank/DDBJ whole genome shotgun (WGS) entry which is preliminary data.</text>
</comment>
<proteinExistence type="predicted"/>
<evidence type="ECO:0000256" key="1">
    <source>
        <dbReference type="SAM" id="MobiDB-lite"/>
    </source>
</evidence>
<evidence type="ECO:0000313" key="3">
    <source>
        <dbReference type="Proteomes" id="UP000327013"/>
    </source>
</evidence>
<feature type="region of interest" description="Disordered" evidence="1">
    <location>
        <begin position="1"/>
        <end position="22"/>
    </location>
</feature>
<accession>A0A5N6L5Q2</accession>
<keyword evidence="3" id="KW-1185">Reference proteome</keyword>
<feature type="compositionally biased region" description="Basic and acidic residues" evidence="1">
    <location>
        <begin position="97"/>
        <end position="117"/>
    </location>
</feature>
<feature type="region of interest" description="Disordered" evidence="1">
    <location>
        <begin position="97"/>
        <end position="123"/>
    </location>
</feature>
<evidence type="ECO:0000313" key="2">
    <source>
        <dbReference type="EMBL" id="KAB8648489.1"/>
    </source>
</evidence>
<name>A0A5N6L5Q2_9ROSI</name>
<dbReference type="EMBL" id="VIBQ01000080">
    <property type="protein sequence ID" value="KAB8648489.1"/>
    <property type="molecule type" value="Genomic_DNA"/>
</dbReference>
<reference evidence="2 3" key="1">
    <citation type="submission" date="2019-06" db="EMBL/GenBank/DDBJ databases">
        <title>A chromosomal-level reference genome of Carpinus fangiana (Coryloideae, Betulaceae).</title>
        <authorList>
            <person name="Yang X."/>
            <person name="Wang Z."/>
            <person name="Zhang L."/>
            <person name="Hao G."/>
            <person name="Liu J."/>
            <person name="Yang Y."/>
        </authorList>
    </citation>
    <scope>NUCLEOTIDE SEQUENCE [LARGE SCALE GENOMIC DNA]</scope>
    <source>
        <strain evidence="2">Cfa_2016G</strain>
        <tissue evidence="2">Leaf</tissue>
    </source>
</reference>
<dbReference type="AlphaFoldDB" id="A0A5N6L5Q2"/>
<protein>
    <submittedName>
        <fullName evidence="2">Uncharacterized protein</fullName>
    </submittedName>
</protein>
<feature type="region of interest" description="Disordered" evidence="1">
    <location>
        <begin position="162"/>
        <end position="187"/>
    </location>
</feature>
<gene>
    <name evidence="2" type="ORF">FH972_026145</name>
</gene>
<organism evidence="2 3">
    <name type="scientific">Carpinus fangiana</name>
    <dbReference type="NCBI Taxonomy" id="176857"/>
    <lineage>
        <taxon>Eukaryota</taxon>
        <taxon>Viridiplantae</taxon>
        <taxon>Streptophyta</taxon>
        <taxon>Embryophyta</taxon>
        <taxon>Tracheophyta</taxon>
        <taxon>Spermatophyta</taxon>
        <taxon>Magnoliopsida</taxon>
        <taxon>eudicotyledons</taxon>
        <taxon>Gunneridae</taxon>
        <taxon>Pentapetalae</taxon>
        <taxon>rosids</taxon>
        <taxon>fabids</taxon>
        <taxon>Fagales</taxon>
        <taxon>Betulaceae</taxon>
        <taxon>Carpinus</taxon>
    </lineage>
</organism>